<comment type="caution">
    <text evidence="1">The sequence shown here is derived from an EMBL/GenBank/DDBJ whole genome shotgun (WGS) entry which is preliminary data.</text>
</comment>
<name>A0ABV0T0Z6_9TELE</name>
<reference evidence="1 2" key="1">
    <citation type="submission" date="2021-06" db="EMBL/GenBank/DDBJ databases">
        <authorList>
            <person name="Palmer J.M."/>
        </authorList>
    </citation>
    <scope>NUCLEOTIDE SEQUENCE [LARGE SCALE GENOMIC DNA]</scope>
    <source>
        <strain evidence="2">if_2019</strain>
        <tissue evidence="1">Muscle</tissue>
    </source>
</reference>
<evidence type="ECO:0000313" key="1">
    <source>
        <dbReference type="EMBL" id="MEQ2225232.1"/>
    </source>
</evidence>
<protein>
    <submittedName>
        <fullName evidence="1">Uncharacterized protein</fullName>
    </submittedName>
</protein>
<gene>
    <name evidence="1" type="ORF">ILYODFUR_015391</name>
</gene>
<organism evidence="1 2">
    <name type="scientific">Ilyodon furcidens</name>
    <name type="common">goldbreast splitfin</name>
    <dbReference type="NCBI Taxonomy" id="33524"/>
    <lineage>
        <taxon>Eukaryota</taxon>
        <taxon>Metazoa</taxon>
        <taxon>Chordata</taxon>
        <taxon>Craniata</taxon>
        <taxon>Vertebrata</taxon>
        <taxon>Euteleostomi</taxon>
        <taxon>Actinopterygii</taxon>
        <taxon>Neopterygii</taxon>
        <taxon>Teleostei</taxon>
        <taxon>Neoteleostei</taxon>
        <taxon>Acanthomorphata</taxon>
        <taxon>Ovalentaria</taxon>
        <taxon>Atherinomorphae</taxon>
        <taxon>Cyprinodontiformes</taxon>
        <taxon>Goodeidae</taxon>
        <taxon>Ilyodon</taxon>
    </lineage>
</organism>
<dbReference type="EMBL" id="JAHRIQ010012934">
    <property type="protein sequence ID" value="MEQ2225232.1"/>
    <property type="molecule type" value="Genomic_DNA"/>
</dbReference>
<evidence type="ECO:0000313" key="2">
    <source>
        <dbReference type="Proteomes" id="UP001482620"/>
    </source>
</evidence>
<dbReference type="Proteomes" id="UP001482620">
    <property type="component" value="Unassembled WGS sequence"/>
</dbReference>
<accession>A0ABV0T0Z6</accession>
<proteinExistence type="predicted"/>
<sequence length="91" mass="10564">MDHSWLSLNIRIQTHTHQLQNIHNNFGVTNRIRRARGILQEGIRTLGQPEDFKLSSVHLHLTEGSPSACLRLLDDWIRTIDLQIYLGEKLL</sequence>
<keyword evidence="2" id="KW-1185">Reference proteome</keyword>